<feature type="compositionally biased region" description="Polar residues" evidence="6">
    <location>
        <begin position="733"/>
        <end position="751"/>
    </location>
</feature>
<feature type="compositionally biased region" description="Low complexity" evidence="6">
    <location>
        <begin position="720"/>
        <end position="732"/>
    </location>
</feature>
<keyword evidence="3" id="KW-0862">Zinc</keyword>
<keyword evidence="9" id="KW-1185">Reference proteome</keyword>
<feature type="compositionally biased region" description="Polar residues" evidence="6">
    <location>
        <begin position="267"/>
        <end position="278"/>
    </location>
</feature>
<dbReference type="SMART" id="SM00249">
    <property type="entry name" value="PHD"/>
    <property type="match status" value="1"/>
</dbReference>
<feature type="compositionally biased region" description="Basic and acidic residues" evidence="6">
    <location>
        <begin position="421"/>
        <end position="434"/>
    </location>
</feature>
<dbReference type="Pfam" id="PF23121">
    <property type="entry name" value="SPOC_AIPP2"/>
    <property type="match status" value="1"/>
</dbReference>
<feature type="region of interest" description="Disordered" evidence="6">
    <location>
        <begin position="1454"/>
        <end position="1523"/>
    </location>
</feature>
<dbReference type="InterPro" id="IPR049914">
    <property type="entry name" value="PHD1-3/5-6"/>
</dbReference>
<evidence type="ECO:0000313" key="8">
    <source>
        <dbReference type="EMBL" id="KAA3472174.1"/>
    </source>
</evidence>
<dbReference type="InterPro" id="IPR013083">
    <property type="entry name" value="Znf_RING/FYVE/PHD"/>
</dbReference>
<dbReference type="PANTHER" id="PTHR33304:SF9">
    <property type="entry name" value="RING_FYVE_PHD ZINC FINGER SUPERFAMILY PROTEIN"/>
    <property type="match status" value="1"/>
</dbReference>
<feature type="compositionally biased region" description="Polar residues" evidence="6">
    <location>
        <begin position="672"/>
        <end position="684"/>
    </location>
</feature>
<evidence type="ECO:0000256" key="5">
    <source>
        <dbReference type="ARBA" id="ARBA00023163"/>
    </source>
</evidence>
<dbReference type="PANTHER" id="PTHR33304">
    <property type="match status" value="1"/>
</dbReference>
<organism evidence="8 9">
    <name type="scientific">Gossypium australe</name>
    <dbReference type="NCBI Taxonomy" id="47621"/>
    <lineage>
        <taxon>Eukaryota</taxon>
        <taxon>Viridiplantae</taxon>
        <taxon>Streptophyta</taxon>
        <taxon>Embryophyta</taxon>
        <taxon>Tracheophyta</taxon>
        <taxon>Spermatophyta</taxon>
        <taxon>Magnoliopsida</taxon>
        <taxon>eudicotyledons</taxon>
        <taxon>Gunneridae</taxon>
        <taxon>Pentapetalae</taxon>
        <taxon>rosids</taxon>
        <taxon>malvids</taxon>
        <taxon>Malvales</taxon>
        <taxon>Malvaceae</taxon>
        <taxon>Malvoideae</taxon>
        <taxon>Gossypium</taxon>
    </lineage>
</organism>
<protein>
    <submittedName>
        <fullName evidence="8">Zinc finger, PHD-type</fullName>
    </submittedName>
</protein>
<evidence type="ECO:0000256" key="1">
    <source>
        <dbReference type="ARBA" id="ARBA00022723"/>
    </source>
</evidence>
<keyword evidence="5" id="KW-0804">Transcription</keyword>
<dbReference type="InterPro" id="IPR001965">
    <property type="entry name" value="Znf_PHD"/>
</dbReference>
<feature type="domain" description="Zinc finger PHD-type" evidence="7">
    <location>
        <begin position="369"/>
        <end position="416"/>
    </location>
</feature>
<reference evidence="9" key="1">
    <citation type="journal article" date="2019" name="Plant Biotechnol. J.">
        <title>Genome sequencing of the Australian wild diploid species Gossypium australe highlights disease resistance and delayed gland morphogenesis.</title>
        <authorList>
            <person name="Cai Y."/>
            <person name="Cai X."/>
            <person name="Wang Q."/>
            <person name="Wang P."/>
            <person name="Zhang Y."/>
            <person name="Cai C."/>
            <person name="Xu Y."/>
            <person name="Wang K."/>
            <person name="Zhou Z."/>
            <person name="Wang C."/>
            <person name="Geng S."/>
            <person name="Li B."/>
            <person name="Dong Q."/>
            <person name="Hou Y."/>
            <person name="Wang H."/>
            <person name="Ai P."/>
            <person name="Liu Z."/>
            <person name="Yi F."/>
            <person name="Sun M."/>
            <person name="An G."/>
            <person name="Cheng J."/>
            <person name="Zhang Y."/>
            <person name="Shi Q."/>
            <person name="Xie Y."/>
            <person name="Shi X."/>
            <person name="Chang Y."/>
            <person name="Huang F."/>
            <person name="Chen Y."/>
            <person name="Hong S."/>
            <person name="Mi L."/>
            <person name="Sun Q."/>
            <person name="Zhang L."/>
            <person name="Zhou B."/>
            <person name="Peng R."/>
            <person name="Zhang X."/>
            <person name="Liu F."/>
        </authorList>
    </citation>
    <scope>NUCLEOTIDE SEQUENCE [LARGE SCALE GENOMIC DNA]</scope>
    <source>
        <strain evidence="9">cv. PA1801</strain>
    </source>
</reference>
<proteinExistence type="predicted"/>
<comment type="caution">
    <text evidence="8">The sequence shown here is derived from an EMBL/GenBank/DDBJ whole genome shotgun (WGS) entry which is preliminary data.</text>
</comment>
<evidence type="ECO:0000256" key="2">
    <source>
        <dbReference type="ARBA" id="ARBA00022771"/>
    </source>
</evidence>
<feature type="compositionally biased region" description="Polar residues" evidence="6">
    <location>
        <begin position="582"/>
        <end position="603"/>
    </location>
</feature>
<feature type="region of interest" description="Disordered" evidence="6">
    <location>
        <begin position="578"/>
        <end position="766"/>
    </location>
</feature>
<evidence type="ECO:0000256" key="6">
    <source>
        <dbReference type="SAM" id="MobiDB-lite"/>
    </source>
</evidence>
<name>A0A5B6VT11_9ROSI</name>
<feature type="compositionally biased region" description="Polar residues" evidence="6">
    <location>
        <begin position="463"/>
        <end position="479"/>
    </location>
</feature>
<feature type="compositionally biased region" description="Basic and acidic residues" evidence="6">
    <location>
        <begin position="607"/>
        <end position="627"/>
    </location>
</feature>
<evidence type="ECO:0000256" key="4">
    <source>
        <dbReference type="ARBA" id="ARBA00023015"/>
    </source>
</evidence>
<evidence type="ECO:0000259" key="7">
    <source>
        <dbReference type="SMART" id="SM00249"/>
    </source>
</evidence>
<dbReference type="GO" id="GO:0008270">
    <property type="term" value="F:zinc ion binding"/>
    <property type="evidence" value="ECO:0007669"/>
    <property type="project" value="UniProtKB-KW"/>
</dbReference>
<keyword evidence="4" id="KW-0805">Transcription regulation</keyword>
<dbReference type="InterPro" id="IPR056280">
    <property type="entry name" value="AIPP2-like_SPOC"/>
</dbReference>
<accession>A0A5B6VT11</accession>
<dbReference type="Proteomes" id="UP000325315">
    <property type="component" value="Unassembled WGS sequence"/>
</dbReference>
<dbReference type="GO" id="GO:0140566">
    <property type="term" value="F:histone reader activity"/>
    <property type="evidence" value="ECO:0007669"/>
    <property type="project" value="InterPro"/>
</dbReference>
<feature type="compositionally biased region" description="Polar residues" evidence="6">
    <location>
        <begin position="629"/>
        <end position="642"/>
    </location>
</feature>
<feature type="region of interest" description="Disordered" evidence="6">
    <location>
        <begin position="246"/>
        <end position="360"/>
    </location>
</feature>
<dbReference type="SUPFAM" id="SSF57903">
    <property type="entry name" value="FYVE/PHD zinc finger"/>
    <property type="match status" value="1"/>
</dbReference>
<evidence type="ECO:0000313" key="9">
    <source>
        <dbReference type="Proteomes" id="UP000325315"/>
    </source>
</evidence>
<evidence type="ECO:0000256" key="3">
    <source>
        <dbReference type="ARBA" id="ARBA00022833"/>
    </source>
</evidence>
<keyword evidence="1" id="KW-0479">Metal-binding</keyword>
<sequence>MFNLPFDRFFGDIGGDSSCYSILKFDVSVLCDAEWPMLSHVSDEMDQSIQKNTVRTGLFYGCSFGLYVAVVPPETIKRLISQYMSQKVRAKAESGTCKVCPAPCSSCMHLSIAQMGSKSDEFPDETDHVAVGSQYSINEDKTGDSLYHRPSEASNLLSVNSSHDSYSESIESKATARPSDVANAMVDVGIDRTFSNKSDGSKGVESHVDSISCPGRASDANIAFSYSNKDLDSKNSSRSATLVCSLGSGKAPTSEKLELSEPASVKEGSSSPRIQTPYSHSGSSKSAVGGSSEISPKIHPKLEADIDDNGRDPLDKTGKNLKEDELDELNEFVKLPDKQESPSQTASVDESYESDASEHDVPSWENVKVCDICGDAGREDLLAICSKCTDGAEHTYCMREMLQKVPEGDWLCEECKLGEETESQKQGLDAEGKKANKLSSSTRSLGKRHAENLEGASAPKRQAIQTNMGSPKSLSPSRLSAFSREGSFKNLDKGKVRPSPQISLGNHSGNGMPEAVRTPPSGPRLQTSKGSLLKCSSFNTLNSKPKVKLVDEVVLQKRKGAREHASFDSKEEPARIMGKSMSFKSSNSGRLNSGESKVKTLSSKYPHVQDLKGLKQVKEQISSERKNFSKLNHSSSNVSTPKVDQKLTPRADAISHSSAINHREIKVVQSEGRPNTLSRSTSNLARKGVDNAVSSAVSSTNGRNSSEQKVNPVSLKEEPSSSSSRASERQPSNNNGVMSDGLSQSVDSINQSEKSRESSVSRSSKRVPCLTCKGMGHTAEYCSVCQASGADQSAPRTSREEINKGNKLKAAIEAAMRLKPGICERTSQDPSSVCDKAKNVISVESTDEGKTNICNQASTANIKLLNSHSTDAVSVVSSVGNLSVRDNYVPPLATVSAVPKLSAIPEHEYIWQGAFDVNKLGKPPELCGGIQAHISTLASPKVLEVVNSFPHKVSLYEVPRLSTWPAQFHDSSPKEDNIALYFFAKDLESYQNNYKVLLDTMVKNDLALKGNFEGVELLIFPSNHLPEHCQHSREGKDKGYVCLTAPHWLCSNATVYRMFLKEHLEYDFKVKFFDILFAGWNNLLFLWGVFKARKANCSNSSKSVCNPDASMVFLEKQRSSDITQPVDNESAACDSSCNVVPVTTSVEKTCISTDRVGDNKVASFEQTFGGIKEKLEEQDVKVDTKFLSRIATSSTQEESKFPDSQSDTELKPCLLVTETNNGSFKVENEEMHIEEAKPSLNNFPTAKQEAVVEEKIGGDHVKIRDSKDDVCADGKTSIRDLNSLQLNHPKTPFLDLTKPVPEVSTDTSQKLPWTEVKRVSVDRGCDNKKLKTGFSGIYQYTSARDQVPFRDDGLASDRHYPGSGSLVEEKRCDITCEEKIIPEDMGSSERFFFPVESRGPGEFRLGDNSKHWKELSLKDEDRVHDTSPNLELALGAETRPPNKGILPFFVGAMEKNDNRNTPQDKVTKKQEEDDVSASLSLSLSFPFPEMERNVKPVPKPEQQLPERHPVNTSLLLFRGFPEK</sequence>
<dbReference type="OrthoDB" id="787137at2759"/>
<feature type="compositionally biased region" description="Polar residues" evidence="6">
    <location>
        <begin position="692"/>
        <end position="711"/>
    </location>
</feature>
<feature type="region of interest" description="Disordered" evidence="6">
    <location>
        <begin position="421"/>
        <end position="479"/>
    </location>
</feature>
<gene>
    <name evidence="8" type="ORF">EPI10_022677</name>
</gene>
<dbReference type="Gene3D" id="3.30.40.10">
    <property type="entry name" value="Zinc/RING finger domain, C3HC4 (zinc finger)"/>
    <property type="match status" value="1"/>
</dbReference>
<feature type="compositionally biased region" description="Low complexity" evidence="6">
    <location>
        <begin position="279"/>
        <end position="295"/>
    </location>
</feature>
<feature type="compositionally biased region" description="Basic and acidic residues" evidence="6">
    <location>
        <begin position="300"/>
        <end position="323"/>
    </location>
</feature>
<keyword evidence="2" id="KW-0863">Zinc-finger</keyword>
<dbReference type="GO" id="GO:0034244">
    <property type="term" value="P:negative regulation of transcription elongation by RNA polymerase II"/>
    <property type="evidence" value="ECO:0007669"/>
    <property type="project" value="InterPro"/>
</dbReference>
<dbReference type="EMBL" id="SMMG02000005">
    <property type="protein sequence ID" value="KAA3472174.1"/>
    <property type="molecule type" value="Genomic_DNA"/>
</dbReference>
<dbReference type="InterPro" id="IPR011011">
    <property type="entry name" value="Znf_FYVE_PHD"/>
</dbReference>
<feature type="region of interest" description="Disordered" evidence="6">
    <location>
        <begin position="504"/>
        <end position="529"/>
    </location>
</feature>